<proteinExistence type="inferred from homology"/>
<comment type="subcellular location">
    <subcellularLocation>
        <location evidence="4">Bud</location>
    </subcellularLocation>
    <subcellularLocation>
        <location evidence="4">Bud neck</location>
    </subcellularLocation>
</comment>
<dbReference type="GO" id="GO:0015031">
    <property type="term" value="P:protein transport"/>
    <property type="evidence" value="ECO:0007669"/>
    <property type="project" value="UniProtKB-KW"/>
</dbReference>
<comment type="function">
    <text evidence="4">Involved in the secretory pathway as part of the exocyst complex which tethers secretory vesicles to the sites of exocytosis. Also plays a role in the assembly of the exocyst.</text>
</comment>
<dbReference type="OrthoDB" id="1922221at2759"/>
<gene>
    <name evidence="7" type="ORF">I350_00187</name>
</gene>
<evidence type="ECO:0000256" key="4">
    <source>
        <dbReference type="RuleBase" id="RU365026"/>
    </source>
</evidence>
<feature type="domain" description="Exocyst complex subunit Exo70 C-terminal" evidence="6">
    <location>
        <begin position="305"/>
        <end position="677"/>
    </location>
</feature>
<evidence type="ECO:0000256" key="1">
    <source>
        <dbReference type="ARBA" id="ARBA00006756"/>
    </source>
</evidence>
<comment type="similarity">
    <text evidence="1 4">Belongs to the EXO70 family.</text>
</comment>
<dbReference type="SUPFAM" id="SSF74788">
    <property type="entry name" value="Cullin repeat-like"/>
    <property type="match status" value="1"/>
</dbReference>
<protein>
    <recommendedName>
        <fullName evidence="4">Exocyst complex protein EXO70</fullName>
    </recommendedName>
</protein>
<evidence type="ECO:0000313" key="7">
    <source>
        <dbReference type="EMBL" id="ODO11407.1"/>
    </source>
</evidence>
<feature type="region of interest" description="Disordered" evidence="5">
    <location>
        <begin position="76"/>
        <end position="103"/>
    </location>
</feature>
<dbReference type="AlphaFoldDB" id="A0A1E3KFP5"/>
<dbReference type="PANTHER" id="PTHR12542">
    <property type="entry name" value="EXOCYST COMPLEX PROTEIN EXO70"/>
    <property type="match status" value="1"/>
</dbReference>
<dbReference type="PANTHER" id="PTHR12542:SF41">
    <property type="entry name" value="EXOCYST COMPLEX COMPONENT 7"/>
    <property type="match status" value="1"/>
</dbReference>
<keyword evidence="4" id="KW-0653">Protein transport</keyword>
<dbReference type="InterPro" id="IPR004140">
    <property type="entry name" value="Exo70"/>
</dbReference>
<sequence length="682" mass="74605">MDEEADLALLDQHLLKTNQLGQRMTNILGQLDNRLYRLDKAIVPLGIQPLTRKEASESSSDIESLLNYLEGKALAPSAPASAPPRPPTSRQASASSAKGYSLEPPTVKLTAPALSPIASAAPSRSATPADDSALLMRGPDIMVLGEYFTALNGVVEDLERMWKGLTEGRGGAREAGVKDLSQLVEVGFEGAVQLLLRLSKEGSGRALDVESLLNNGSPTPPNYFPPLNTVLPLTTRITSLLYPAAETPKTATVLNPSYEDAISKLAGIRGEWICRSMSSLVSKVEEADEGGIWEGHSGREKVESILRLWEVIIHVAEAETMLITTLFPNHPPPTLLAQTLARPIALAEQTLAPTLAMLKRNLAQHTFTALDLYASLLRLQPQWDHTMTECLSRLGTPSSPATKDLISTLHQPISTLRSLSLRSFPEALVDIRSARADGPSTSAIIDISYSTITYLENLIRYEDVVEGLLGKSVSERSWLMGLKDAPSNVRSADEEGGIVKFFVADVLGTLLRHLEAKSRGMRHPVGQAFLLNNSSHIRNMLIIQSNSDITGPGAEAMLNKAVRDARGQFIAEFQSLTALLTNPPNDKNQRFGVPKVPTSERHVLKEAAIAFFDRFQELESILMQDPFNRQDLEMRDSVAREAEAVVRRGYEAFVGRCQSKSAEKYLRGTPDEIGRRVQAIFR</sequence>
<dbReference type="EMBL" id="MEKH01000001">
    <property type="protein sequence ID" value="ODO11407.1"/>
    <property type="molecule type" value="Genomic_DNA"/>
</dbReference>
<organism evidence="7 8">
    <name type="scientific">Cryptococcus amylolentus CBS 6273</name>
    <dbReference type="NCBI Taxonomy" id="1296118"/>
    <lineage>
        <taxon>Eukaryota</taxon>
        <taxon>Fungi</taxon>
        <taxon>Dikarya</taxon>
        <taxon>Basidiomycota</taxon>
        <taxon>Agaricomycotina</taxon>
        <taxon>Tremellomycetes</taxon>
        <taxon>Tremellales</taxon>
        <taxon>Cryptococcaceae</taxon>
        <taxon>Cryptococcus</taxon>
    </lineage>
</organism>
<evidence type="ECO:0000259" key="6">
    <source>
        <dbReference type="Pfam" id="PF03081"/>
    </source>
</evidence>
<dbReference type="GO" id="GO:0000145">
    <property type="term" value="C:exocyst"/>
    <property type="evidence" value="ECO:0007669"/>
    <property type="project" value="InterPro"/>
</dbReference>
<evidence type="ECO:0000256" key="5">
    <source>
        <dbReference type="SAM" id="MobiDB-lite"/>
    </source>
</evidence>
<name>A0A1E3KFP5_9TREE</name>
<evidence type="ECO:0000256" key="3">
    <source>
        <dbReference type="ARBA" id="ARBA00022483"/>
    </source>
</evidence>
<accession>A0A1E3KFP5</accession>
<dbReference type="Pfam" id="PF03081">
    <property type="entry name" value="Exo70_C"/>
    <property type="match status" value="1"/>
</dbReference>
<evidence type="ECO:0000313" key="8">
    <source>
        <dbReference type="Proteomes" id="UP000095149"/>
    </source>
</evidence>
<dbReference type="GO" id="GO:0005546">
    <property type="term" value="F:phosphatidylinositol-4,5-bisphosphate binding"/>
    <property type="evidence" value="ECO:0007669"/>
    <property type="project" value="InterPro"/>
</dbReference>
<dbReference type="InterPro" id="IPR046364">
    <property type="entry name" value="Exo70_C"/>
</dbReference>
<dbReference type="Gene3D" id="1.20.1280.170">
    <property type="entry name" value="Exocyst complex component Exo70"/>
    <property type="match status" value="1"/>
</dbReference>
<dbReference type="GO" id="GO:0005935">
    <property type="term" value="C:cellular bud neck"/>
    <property type="evidence" value="ECO:0007669"/>
    <property type="project" value="UniProtKB-SubCell"/>
</dbReference>
<keyword evidence="3 4" id="KW-0268">Exocytosis</keyword>
<dbReference type="Proteomes" id="UP000095149">
    <property type="component" value="Unassembled WGS sequence"/>
</dbReference>
<feature type="compositionally biased region" description="Low complexity" evidence="5">
    <location>
        <begin position="88"/>
        <end position="97"/>
    </location>
</feature>
<evidence type="ECO:0000256" key="2">
    <source>
        <dbReference type="ARBA" id="ARBA00022448"/>
    </source>
</evidence>
<keyword evidence="2 4" id="KW-0813">Transport</keyword>
<dbReference type="InterPro" id="IPR016159">
    <property type="entry name" value="Cullin_repeat-like_dom_sf"/>
</dbReference>
<reference evidence="7 8" key="1">
    <citation type="submission" date="2016-06" db="EMBL/GenBank/DDBJ databases">
        <title>Evolution of pathogenesis and genome organization in the Tremellales.</title>
        <authorList>
            <person name="Cuomo C."/>
            <person name="Litvintseva A."/>
            <person name="Heitman J."/>
            <person name="Chen Y."/>
            <person name="Sun S."/>
            <person name="Springer D."/>
            <person name="Dromer F."/>
            <person name="Young S."/>
            <person name="Zeng Q."/>
            <person name="Chapman S."/>
            <person name="Gujja S."/>
            <person name="Saif S."/>
            <person name="Birren B."/>
        </authorList>
    </citation>
    <scope>NUCLEOTIDE SEQUENCE [LARGE SCALE GENOMIC DNA]</scope>
    <source>
        <strain evidence="7 8">CBS 6273</strain>
    </source>
</reference>
<dbReference type="GO" id="GO:0006887">
    <property type="term" value="P:exocytosis"/>
    <property type="evidence" value="ECO:0007669"/>
    <property type="project" value="UniProtKB-KW"/>
</dbReference>
<comment type="caution">
    <text evidence="7">The sequence shown here is derived from an EMBL/GenBank/DDBJ whole genome shotgun (WGS) entry which is preliminary data.</text>
</comment>